<feature type="compositionally biased region" description="Basic and acidic residues" evidence="6">
    <location>
        <begin position="317"/>
        <end position="339"/>
    </location>
</feature>
<evidence type="ECO:0000256" key="6">
    <source>
        <dbReference type="SAM" id="MobiDB-lite"/>
    </source>
</evidence>
<dbReference type="Gene3D" id="3.10.10.10">
    <property type="entry name" value="HIV Type 1 Reverse Transcriptase, subunit A, domain 1"/>
    <property type="match status" value="1"/>
</dbReference>
<keyword evidence="4" id="KW-0378">Hydrolase</keyword>
<accession>A0AAV8W5K4</accession>
<keyword evidence="2" id="KW-0548">Nucleotidyltransferase</keyword>
<feature type="region of interest" description="Disordered" evidence="6">
    <location>
        <begin position="1"/>
        <end position="50"/>
    </location>
</feature>
<dbReference type="GO" id="GO:0004519">
    <property type="term" value="F:endonuclease activity"/>
    <property type="evidence" value="ECO:0007669"/>
    <property type="project" value="UniProtKB-KW"/>
</dbReference>
<dbReference type="InterPro" id="IPR021109">
    <property type="entry name" value="Peptidase_aspartic_dom_sf"/>
</dbReference>
<feature type="coiled-coil region" evidence="5">
    <location>
        <begin position="68"/>
        <end position="146"/>
    </location>
</feature>
<evidence type="ECO:0000313" key="8">
    <source>
        <dbReference type="Proteomes" id="UP001159042"/>
    </source>
</evidence>
<dbReference type="PANTHER" id="PTHR37984:SF5">
    <property type="entry name" value="PROTEIN NYNRIN-LIKE"/>
    <property type="match status" value="1"/>
</dbReference>
<dbReference type="Gene3D" id="2.40.70.10">
    <property type="entry name" value="Acid Proteases"/>
    <property type="match status" value="1"/>
</dbReference>
<dbReference type="SUPFAM" id="SSF56672">
    <property type="entry name" value="DNA/RNA polymerases"/>
    <property type="match status" value="1"/>
</dbReference>
<dbReference type="InterPro" id="IPR050951">
    <property type="entry name" value="Retrovirus_Pol_polyprotein"/>
</dbReference>
<gene>
    <name evidence="7" type="ORF">NQ315_010524</name>
</gene>
<evidence type="ECO:0000256" key="5">
    <source>
        <dbReference type="SAM" id="Coils"/>
    </source>
</evidence>
<dbReference type="EMBL" id="JANEYG010000009">
    <property type="protein sequence ID" value="KAJ8921615.1"/>
    <property type="molecule type" value="Genomic_DNA"/>
</dbReference>
<dbReference type="GO" id="GO:0071897">
    <property type="term" value="P:DNA biosynthetic process"/>
    <property type="evidence" value="ECO:0007669"/>
    <property type="project" value="UniProtKB-ARBA"/>
</dbReference>
<keyword evidence="3" id="KW-0540">Nuclease</keyword>
<keyword evidence="8" id="KW-1185">Reference proteome</keyword>
<feature type="compositionally biased region" description="Basic and acidic residues" evidence="6">
    <location>
        <begin position="13"/>
        <end position="29"/>
    </location>
</feature>
<evidence type="ECO:0000313" key="7">
    <source>
        <dbReference type="EMBL" id="KAJ8921615.1"/>
    </source>
</evidence>
<evidence type="ECO:0000256" key="4">
    <source>
        <dbReference type="ARBA" id="ARBA00022759"/>
    </source>
</evidence>
<dbReference type="Proteomes" id="UP001159042">
    <property type="component" value="Unassembled WGS sequence"/>
</dbReference>
<dbReference type="GO" id="GO:0016779">
    <property type="term" value="F:nucleotidyltransferase activity"/>
    <property type="evidence" value="ECO:0007669"/>
    <property type="project" value="UniProtKB-KW"/>
</dbReference>
<dbReference type="InterPro" id="IPR043502">
    <property type="entry name" value="DNA/RNA_pol_sf"/>
</dbReference>
<name>A0AAV8W5K4_9CUCU</name>
<feature type="compositionally biased region" description="Low complexity" evidence="6">
    <location>
        <begin position="350"/>
        <end position="373"/>
    </location>
</feature>
<proteinExistence type="predicted"/>
<evidence type="ECO:0008006" key="9">
    <source>
        <dbReference type="Google" id="ProtNLM"/>
    </source>
</evidence>
<evidence type="ECO:0000256" key="3">
    <source>
        <dbReference type="ARBA" id="ARBA00022722"/>
    </source>
</evidence>
<evidence type="ECO:0000256" key="1">
    <source>
        <dbReference type="ARBA" id="ARBA00022679"/>
    </source>
</evidence>
<dbReference type="PANTHER" id="PTHR37984">
    <property type="entry name" value="PROTEIN CBG26694"/>
    <property type="match status" value="1"/>
</dbReference>
<organism evidence="7 8">
    <name type="scientific">Exocentrus adspersus</name>
    <dbReference type="NCBI Taxonomy" id="1586481"/>
    <lineage>
        <taxon>Eukaryota</taxon>
        <taxon>Metazoa</taxon>
        <taxon>Ecdysozoa</taxon>
        <taxon>Arthropoda</taxon>
        <taxon>Hexapoda</taxon>
        <taxon>Insecta</taxon>
        <taxon>Pterygota</taxon>
        <taxon>Neoptera</taxon>
        <taxon>Endopterygota</taxon>
        <taxon>Coleoptera</taxon>
        <taxon>Polyphaga</taxon>
        <taxon>Cucujiformia</taxon>
        <taxon>Chrysomeloidea</taxon>
        <taxon>Cerambycidae</taxon>
        <taxon>Lamiinae</taxon>
        <taxon>Acanthocinini</taxon>
        <taxon>Exocentrus</taxon>
    </lineage>
</organism>
<sequence length="628" mass="74352">MDREKMRLRRRKQAEDRGDNSPEGTEEKINPTTEENEELEQAQGGVSEELLLPNTDEENWPQMMVILLGNMNQKLNKIEENRKKDTEEVKRDIQKIDENRKLDMQMIDENRKQDISKIEEKLLDLVHRLEDKIEKAKEDMRLESREWREDIQNELIRKQQQADKVIEVQKVFEKKQNTLIEQVQGIDVKVKENSQEIEKVKQSVEISIGYNIAVDKEDKRKTEQTLQDMDKKIKELQEKQQTDGNVKIIACKSDKKIHKFEGKIHKVHPVIFIKSIRRLLKDAKDKEEEIEIIRENLEGRALTWFNTKENEIKNFSDFESNDNRNRQDFNNRDNYRNTNRDSNGNRYTDNNFNNRQRQNYNNNLGDNNNLGNNNNLGANNKKLFDINKAINAELQISDTKLCCQFVIVPQLNVDVILGNDELLKHKIVIDYGKRIIEIENKQINLQIGKSMNEKVRKEVCMWMNIDKGGNNLNNNDEVEENVNFESDEYYYCKENEFNIDKIELNCDEEYKGKIKGMLYKYERLVNSETRFAKRYTHHIEVKDITHFKIKTYPIPYRFKDDVRKEIEVLLQQGIIETSDTPFINPIVVVKKKNGDIRICLDARIINRCSIPQYEKPISIEAILGRITR</sequence>
<protein>
    <recommendedName>
        <fullName evidence="9">Reverse transcriptase domain-containing protein</fullName>
    </recommendedName>
</protein>
<reference evidence="7 8" key="1">
    <citation type="journal article" date="2023" name="Insect Mol. Biol.">
        <title>Genome sequencing provides insights into the evolution of gene families encoding plant cell wall-degrading enzymes in longhorned beetles.</title>
        <authorList>
            <person name="Shin N.R."/>
            <person name="Okamura Y."/>
            <person name="Kirsch R."/>
            <person name="Pauchet Y."/>
        </authorList>
    </citation>
    <scope>NUCLEOTIDE SEQUENCE [LARGE SCALE GENOMIC DNA]</scope>
    <source>
        <strain evidence="7">EAD_L_NR</strain>
    </source>
</reference>
<feature type="non-terminal residue" evidence="7">
    <location>
        <position position="628"/>
    </location>
</feature>
<feature type="region of interest" description="Disordered" evidence="6">
    <location>
        <begin position="317"/>
        <end position="373"/>
    </location>
</feature>
<keyword evidence="5" id="KW-0175">Coiled coil</keyword>
<comment type="caution">
    <text evidence="7">The sequence shown here is derived from an EMBL/GenBank/DDBJ whole genome shotgun (WGS) entry which is preliminary data.</text>
</comment>
<dbReference type="AlphaFoldDB" id="A0AAV8W5K4"/>
<evidence type="ECO:0000256" key="2">
    <source>
        <dbReference type="ARBA" id="ARBA00022695"/>
    </source>
</evidence>
<keyword evidence="4" id="KW-0255">Endonuclease</keyword>
<feature type="compositionally biased region" description="Basic residues" evidence="6">
    <location>
        <begin position="1"/>
        <end position="12"/>
    </location>
</feature>
<keyword evidence="1" id="KW-0808">Transferase</keyword>